<sequence length="88" mass="9954">MDCLKDMAMVGDEERPSYTLRDWGDRKDKAKALHAGIYVNSITLKPEAEKCGGRALFKSGKRSSETTFAECHWRATTKPNRSLRFPSC</sequence>
<gene>
    <name evidence="1" type="ORF">CEXT_759511</name>
</gene>
<evidence type="ECO:0000313" key="2">
    <source>
        <dbReference type="Proteomes" id="UP001054945"/>
    </source>
</evidence>
<protein>
    <submittedName>
        <fullName evidence="1">Uncharacterized protein</fullName>
    </submittedName>
</protein>
<evidence type="ECO:0000313" key="1">
    <source>
        <dbReference type="EMBL" id="GIX69900.1"/>
    </source>
</evidence>
<reference evidence="1 2" key="1">
    <citation type="submission" date="2021-06" db="EMBL/GenBank/DDBJ databases">
        <title>Caerostris extrusa draft genome.</title>
        <authorList>
            <person name="Kono N."/>
            <person name="Arakawa K."/>
        </authorList>
    </citation>
    <scope>NUCLEOTIDE SEQUENCE [LARGE SCALE GENOMIC DNA]</scope>
</reference>
<name>A0AAV4MDI6_CAEEX</name>
<dbReference type="AlphaFoldDB" id="A0AAV4MDI6"/>
<comment type="caution">
    <text evidence="1">The sequence shown here is derived from an EMBL/GenBank/DDBJ whole genome shotgun (WGS) entry which is preliminary data.</text>
</comment>
<dbReference type="EMBL" id="BPLR01019629">
    <property type="protein sequence ID" value="GIX69900.1"/>
    <property type="molecule type" value="Genomic_DNA"/>
</dbReference>
<proteinExistence type="predicted"/>
<keyword evidence="2" id="KW-1185">Reference proteome</keyword>
<accession>A0AAV4MDI6</accession>
<organism evidence="1 2">
    <name type="scientific">Caerostris extrusa</name>
    <name type="common">Bark spider</name>
    <name type="synonym">Caerostris bankana</name>
    <dbReference type="NCBI Taxonomy" id="172846"/>
    <lineage>
        <taxon>Eukaryota</taxon>
        <taxon>Metazoa</taxon>
        <taxon>Ecdysozoa</taxon>
        <taxon>Arthropoda</taxon>
        <taxon>Chelicerata</taxon>
        <taxon>Arachnida</taxon>
        <taxon>Araneae</taxon>
        <taxon>Araneomorphae</taxon>
        <taxon>Entelegynae</taxon>
        <taxon>Araneoidea</taxon>
        <taxon>Araneidae</taxon>
        <taxon>Caerostris</taxon>
    </lineage>
</organism>
<dbReference type="Proteomes" id="UP001054945">
    <property type="component" value="Unassembled WGS sequence"/>
</dbReference>